<dbReference type="AlphaFoldDB" id="A0A8X7ZTE9"/>
<proteinExistence type="predicted"/>
<comment type="caution">
    <text evidence="1">The sequence shown here is derived from an EMBL/GenBank/DDBJ whole genome shotgun (WGS) entry which is preliminary data.</text>
</comment>
<sequence length="216" mass="24069">MEAIRGVGDDGEIGSKSEVWGSRFEKWEDLASKRRRQRRRGKSKRQEAPACYRLQATTQGLRQNGKGTKEKYLELMQKSNGCVNSQSIFTFERNRMQLFAPTRDAVGAADEECVEGAGCVVGAEIVGGIHMSMAVDCNAVSVEHIGYDLNEMSEWRRKFDWTPDVMWWDAPLSIIHGEETGGVQVVMLACGCHGEELIGLELVRGTSRNEGHLFAV</sequence>
<dbReference type="EMBL" id="JAAWWB010000010">
    <property type="protein sequence ID" value="KAG6774881.1"/>
    <property type="molecule type" value="Genomic_DNA"/>
</dbReference>
<evidence type="ECO:0000313" key="2">
    <source>
        <dbReference type="Proteomes" id="UP000886885"/>
    </source>
</evidence>
<organism evidence="1 2">
    <name type="scientific">Populus tomentosa</name>
    <name type="common">Chinese white poplar</name>
    <dbReference type="NCBI Taxonomy" id="118781"/>
    <lineage>
        <taxon>Eukaryota</taxon>
        <taxon>Viridiplantae</taxon>
        <taxon>Streptophyta</taxon>
        <taxon>Embryophyta</taxon>
        <taxon>Tracheophyta</taxon>
        <taxon>Spermatophyta</taxon>
        <taxon>Magnoliopsida</taxon>
        <taxon>eudicotyledons</taxon>
        <taxon>Gunneridae</taxon>
        <taxon>Pentapetalae</taxon>
        <taxon>rosids</taxon>
        <taxon>fabids</taxon>
        <taxon>Malpighiales</taxon>
        <taxon>Salicaceae</taxon>
        <taxon>Saliceae</taxon>
        <taxon>Populus</taxon>
    </lineage>
</organism>
<accession>A0A8X7ZTE9</accession>
<name>A0A8X7ZTE9_POPTO</name>
<dbReference type="Proteomes" id="UP000886885">
    <property type="component" value="Chromosome 5D"/>
</dbReference>
<reference evidence="1" key="1">
    <citation type="journal article" date="2020" name="bioRxiv">
        <title>Hybrid origin of Populus tomentosa Carr. identified through genome sequencing and phylogenomic analysis.</title>
        <authorList>
            <person name="An X."/>
            <person name="Gao K."/>
            <person name="Chen Z."/>
            <person name="Li J."/>
            <person name="Yang X."/>
            <person name="Yang X."/>
            <person name="Zhou J."/>
            <person name="Guo T."/>
            <person name="Zhao T."/>
            <person name="Huang S."/>
            <person name="Miao D."/>
            <person name="Khan W.U."/>
            <person name="Rao P."/>
            <person name="Ye M."/>
            <person name="Lei B."/>
            <person name="Liao W."/>
            <person name="Wang J."/>
            <person name="Ji L."/>
            <person name="Li Y."/>
            <person name="Guo B."/>
            <person name="Mustafa N.S."/>
            <person name="Li S."/>
            <person name="Yun Q."/>
            <person name="Keller S.R."/>
            <person name="Mao J."/>
            <person name="Zhang R."/>
            <person name="Strauss S.H."/>
        </authorList>
    </citation>
    <scope>NUCLEOTIDE SEQUENCE</scope>
    <source>
        <strain evidence="1">GM15</strain>
        <tissue evidence="1">Leaf</tissue>
    </source>
</reference>
<evidence type="ECO:0000313" key="1">
    <source>
        <dbReference type="EMBL" id="KAG6774881.1"/>
    </source>
</evidence>
<keyword evidence="2" id="KW-1185">Reference proteome</keyword>
<gene>
    <name evidence="1" type="ORF">POTOM_022259</name>
</gene>
<protein>
    <submittedName>
        <fullName evidence="1">Uncharacterized protein</fullName>
    </submittedName>
</protein>